<dbReference type="Pfam" id="PF03975">
    <property type="entry name" value="CheD"/>
    <property type="match status" value="1"/>
</dbReference>
<dbReference type="HAMAP" id="MF_01440">
    <property type="entry name" value="CheD"/>
    <property type="match status" value="1"/>
</dbReference>
<dbReference type="Proteomes" id="UP000190787">
    <property type="component" value="Unassembled WGS sequence"/>
</dbReference>
<dbReference type="PANTHER" id="PTHR35147:SF3">
    <property type="entry name" value="CHEMORECEPTOR GLUTAMINE DEAMIDASE CHED 1-RELATED"/>
    <property type="match status" value="1"/>
</dbReference>
<dbReference type="PANTHER" id="PTHR35147">
    <property type="entry name" value="CHEMORECEPTOR GLUTAMINE DEAMIDASE CHED-RELATED"/>
    <property type="match status" value="1"/>
</dbReference>
<dbReference type="EMBL" id="MPZV01000003">
    <property type="protein sequence ID" value="OOY23407.1"/>
    <property type="molecule type" value="Genomic_DNA"/>
</dbReference>
<dbReference type="SUPFAM" id="SSF64438">
    <property type="entry name" value="CNF1/YfiH-like putative cysteine hydrolases"/>
    <property type="match status" value="1"/>
</dbReference>
<evidence type="ECO:0000313" key="4">
    <source>
        <dbReference type="EMBL" id="OOY23407.1"/>
    </source>
</evidence>
<evidence type="ECO:0000256" key="1">
    <source>
        <dbReference type="ARBA" id="ARBA00022500"/>
    </source>
</evidence>
<gene>
    <name evidence="3" type="primary">cheD</name>
    <name evidence="4" type="ORF">BMI91_12990</name>
</gene>
<evidence type="ECO:0000256" key="2">
    <source>
        <dbReference type="ARBA" id="ARBA00022801"/>
    </source>
</evidence>
<proteinExistence type="inferred from homology"/>
<organism evidence="4 5">
    <name type="scientific">Thioclava sediminum</name>
    <dbReference type="NCBI Taxonomy" id="1915319"/>
    <lineage>
        <taxon>Bacteria</taxon>
        <taxon>Pseudomonadati</taxon>
        <taxon>Pseudomonadota</taxon>
        <taxon>Alphaproteobacteria</taxon>
        <taxon>Rhodobacterales</taxon>
        <taxon>Paracoccaceae</taxon>
        <taxon>Thioclava</taxon>
    </lineage>
</organism>
<comment type="similarity">
    <text evidence="3">Belongs to the CheD family.</text>
</comment>
<evidence type="ECO:0000313" key="5">
    <source>
        <dbReference type="Proteomes" id="UP000190787"/>
    </source>
</evidence>
<comment type="catalytic activity">
    <reaction evidence="3">
        <text>L-glutaminyl-[protein] + H2O = L-glutamyl-[protein] + NH4(+)</text>
        <dbReference type="Rhea" id="RHEA:16441"/>
        <dbReference type="Rhea" id="RHEA-COMP:10207"/>
        <dbReference type="Rhea" id="RHEA-COMP:10208"/>
        <dbReference type="ChEBI" id="CHEBI:15377"/>
        <dbReference type="ChEBI" id="CHEBI:28938"/>
        <dbReference type="ChEBI" id="CHEBI:29973"/>
        <dbReference type="ChEBI" id="CHEBI:30011"/>
        <dbReference type="EC" id="3.5.1.44"/>
    </reaction>
</comment>
<dbReference type="InterPro" id="IPR005659">
    <property type="entry name" value="Chemorcpt_Glu_NH3ase_CheD"/>
</dbReference>
<dbReference type="EC" id="3.5.1.44" evidence="3"/>
<comment type="function">
    <text evidence="3">Probably deamidates glutamine residues to glutamate on methyl-accepting chemotaxis receptors (MCPs), playing an important role in chemotaxis.</text>
</comment>
<accession>A0ABX3MUP0</accession>
<name>A0ABX3MUP0_9RHOB</name>
<comment type="caution">
    <text evidence="4">The sequence shown here is derived from an EMBL/GenBank/DDBJ whole genome shotgun (WGS) entry which is preliminary data.</text>
</comment>
<keyword evidence="5" id="KW-1185">Reference proteome</keyword>
<keyword evidence="1 3" id="KW-0145">Chemotaxis</keyword>
<reference evidence="4 5" key="1">
    <citation type="submission" date="2016-11" db="EMBL/GenBank/DDBJ databases">
        <title>A multilocus sequence analysis scheme for characterization of bacteria in the genus Thioclava.</title>
        <authorList>
            <person name="Liu Y."/>
            <person name="Shao Z."/>
        </authorList>
    </citation>
    <scope>NUCLEOTIDE SEQUENCE [LARGE SCALE GENOMIC DNA]</scope>
    <source>
        <strain evidence="4 5">TAW-CT134</strain>
    </source>
</reference>
<dbReference type="RefSeq" id="WP_078605248.1">
    <property type="nucleotide sequence ID" value="NZ_MPZV01000003.1"/>
</dbReference>
<dbReference type="CDD" id="cd16352">
    <property type="entry name" value="CheD"/>
    <property type="match status" value="1"/>
</dbReference>
<keyword evidence="2 3" id="KW-0378">Hydrolase</keyword>
<dbReference type="InterPro" id="IPR038592">
    <property type="entry name" value="CheD-like_sf"/>
</dbReference>
<dbReference type="InterPro" id="IPR011324">
    <property type="entry name" value="Cytotoxic_necrot_fac-like_cat"/>
</dbReference>
<protein>
    <recommendedName>
        <fullName evidence="3">Probable chemoreceptor glutamine deamidase CheD</fullName>
        <ecNumber evidence="3">3.5.1.44</ecNumber>
    </recommendedName>
</protein>
<evidence type="ECO:0000256" key="3">
    <source>
        <dbReference type="HAMAP-Rule" id="MF_01440"/>
    </source>
</evidence>
<dbReference type="Gene3D" id="3.30.1330.200">
    <property type="match status" value="1"/>
</dbReference>
<sequence>MNAVSTDRPIHISQGEFLVAGTGAQSITTILGSCVACCLYDENAQVGGMNHFLLPNTTGSTFQAASFGVNAMELLINELIKHGAQRSELRAKLFGGARMVNGLSDIGFKNSEFSIAFLAKERITCVSQSLGGSQARRVEFWPDTGRARQKMLGNAGVFERDVTPAPAREIELF</sequence>